<gene>
    <name evidence="8" type="ORF">ACFQBM_19925</name>
</gene>
<evidence type="ECO:0000313" key="9">
    <source>
        <dbReference type="Proteomes" id="UP001596425"/>
    </source>
</evidence>
<name>A0ABW1YVW8_9GAMM</name>
<dbReference type="PANTHER" id="PTHR43289:SF6">
    <property type="entry name" value="SERINE_THREONINE-PROTEIN KINASE NEKL-3"/>
    <property type="match status" value="1"/>
</dbReference>
<comment type="caution">
    <text evidence="8">The sequence shown here is derived from an EMBL/GenBank/DDBJ whole genome shotgun (WGS) entry which is preliminary data.</text>
</comment>
<dbReference type="CDD" id="cd14014">
    <property type="entry name" value="STKc_PknB_like"/>
    <property type="match status" value="1"/>
</dbReference>
<dbReference type="PANTHER" id="PTHR43289">
    <property type="entry name" value="MITOGEN-ACTIVATED PROTEIN KINASE KINASE KINASE 20-RELATED"/>
    <property type="match status" value="1"/>
</dbReference>
<keyword evidence="6" id="KW-0812">Transmembrane</keyword>
<dbReference type="Pfam" id="PF03781">
    <property type="entry name" value="FGE-sulfatase"/>
    <property type="match status" value="1"/>
</dbReference>
<dbReference type="InterPro" id="IPR042095">
    <property type="entry name" value="SUMF_sf"/>
</dbReference>
<evidence type="ECO:0000313" key="8">
    <source>
        <dbReference type="EMBL" id="MFC6635545.1"/>
    </source>
</evidence>
<dbReference type="InterPro" id="IPR011009">
    <property type="entry name" value="Kinase-like_dom_sf"/>
</dbReference>
<evidence type="ECO:0000256" key="1">
    <source>
        <dbReference type="ARBA" id="ARBA00022679"/>
    </source>
</evidence>
<dbReference type="SUPFAM" id="SSF56436">
    <property type="entry name" value="C-type lectin-like"/>
    <property type="match status" value="1"/>
</dbReference>
<evidence type="ECO:0000256" key="5">
    <source>
        <dbReference type="SAM" id="MobiDB-lite"/>
    </source>
</evidence>
<sequence length="804" mass="88888">MEVVSSSNTSLEIPGYRILKKINQGGMSTVYLAIQRSVGRQVALKVMSPVLNADPIFSERFQREANIVGQLSHPNIVGIHDIGRYRSLNYIAMDYMPGGSVSDRMAKGIMDPLDALNVARQIALALDHAHSKGYVHRDLKPENILFREDGSAVLTDFGVARAVARTTRMTNTGMVVGTPHYMSPEQARGAAIDGRADLYSLGVVFYEMVTSAVPYQADEAVAIAIKHLTDPIPRLPARHSLYQNLIDRFLAKDPEHRFQRGLDVVDAIDQLIATLAGKPAAQPTQLNNTSVRVSSLMRALLLTLYGTLSDQIARAWARWRDKPLNENHPRAEQETIMRIHQVIQQTPQRKRRQWLFGSLVTVSAAFAWMLFSLISFKLQWQTDHPLLDGASRFTAQLLLPEGEAEKPEATEKTGPAEITTVATPPALGDTEPRSELPRADAGPAEVAVPSAAEISVTGGEEPAATKQAATEVTPVAKAEIAETEEVLPEVYSLDVRPEPSDARVRIMNITPRYRAGIELEPGSYDLEVSKPGYTTVRRWIAIDDRDLMLPVELERAWYHGKKISSRLASGGRGPQMIAIKAGSFRMGSNQRAAASPVHRVRIDSPFAISTREITFDEYDLFAEATGAALPGDAGWGRGDRPVINVSWHDARDYVQWLSRETGKRYRLASEAEWEYAARGGVRTPFWWGGDNPRGKANCRRGCASEFNSLFTATSAPVGHYQANRFGLYDTAGNVAEWVQDCYLGDYSKSRSDARPVTISNCKLRAVRGGSMRDPLNNISSDYREGLGQDTMSREVGFRVVMELE</sequence>
<dbReference type="Gene3D" id="1.10.510.10">
    <property type="entry name" value="Transferase(Phosphotransferase) domain 1"/>
    <property type="match status" value="1"/>
</dbReference>
<dbReference type="InterPro" id="IPR008271">
    <property type="entry name" value="Ser/Thr_kinase_AS"/>
</dbReference>
<evidence type="ECO:0000259" key="7">
    <source>
        <dbReference type="PROSITE" id="PS50011"/>
    </source>
</evidence>
<dbReference type="Gene3D" id="3.90.1580.10">
    <property type="entry name" value="paralog of FGE (formylglycine-generating enzyme)"/>
    <property type="match status" value="1"/>
</dbReference>
<accession>A0ABW1YVW8</accession>
<dbReference type="InterPro" id="IPR016187">
    <property type="entry name" value="CTDL_fold"/>
</dbReference>
<keyword evidence="9" id="KW-1185">Reference proteome</keyword>
<keyword evidence="3 8" id="KW-0418">Kinase</keyword>
<feature type="region of interest" description="Disordered" evidence="5">
    <location>
        <begin position="420"/>
        <end position="467"/>
    </location>
</feature>
<dbReference type="PROSITE" id="PS00108">
    <property type="entry name" value="PROTEIN_KINASE_ST"/>
    <property type="match status" value="1"/>
</dbReference>
<evidence type="ECO:0000256" key="4">
    <source>
        <dbReference type="ARBA" id="ARBA00022840"/>
    </source>
</evidence>
<proteinExistence type="predicted"/>
<keyword evidence="1" id="KW-0808">Transferase</keyword>
<dbReference type="Proteomes" id="UP001596425">
    <property type="component" value="Unassembled WGS sequence"/>
</dbReference>
<keyword evidence="4" id="KW-0067">ATP-binding</keyword>
<dbReference type="GO" id="GO:0016301">
    <property type="term" value="F:kinase activity"/>
    <property type="evidence" value="ECO:0007669"/>
    <property type="project" value="UniProtKB-KW"/>
</dbReference>
<dbReference type="SUPFAM" id="SSF56112">
    <property type="entry name" value="Protein kinase-like (PK-like)"/>
    <property type="match status" value="1"/>
</dbReference>
<organism evidence="8 9">
    <name type="scientific">Microbulbifer taiwanensis</name>
    <dbReference type="NCBI Taxonomy" id="986746"/>
    <lineage>
        <taxon>Bacteria</taxon>
        <taxon>Pseudomonadati</taxon>
        <taxon>Pseudomonadota</taxon>
        <taxon>Gammaproteobacteria</taxon>
        <taxon>Cellvibrionales</taxon>
        <taxon>Microbulbiferaceae</taxon>
        <taxon>Microbulbifer</taxon>
    </lineage>
</organism>
<dbReference type="EMBL" id="JBHSVR010000001">
    <property type="protein sequence ID" value="MFC6635545.1"/>
    <property type="molecule type" value="Genomic_DNA"/>
</dbReference>
<feature type="transmembrane region" description="Helical" evidence="6">
    <location>
        <begin position="354"/>
        <end position="376"/>
    </location>
</feature>
<dbReference type="PROSITE" id="PS50011">
    <property type="entry name" value="PROTEIN_KINASE_DOM"/>
    <property type="match status" value="1"/>
</dbReference>
<dbReference type="RefSeq" id="WP_193193720.1">
    <property type="nucleotide sequence ID" value="NZ_JACZFR010000049.1"/>
</dbReference>
<dbReference type="Gene3D" id="3.30.200.20">
    <property type="entry name" value="Phosphorylase Kinase, domain 1"/>
    <property type="match status" value="1"/>
</dbReference>
<dbReference type="SMART" id="SM00220">
    <property type="entry name" value="S_TKc"/>
    <property type="match status" value="1"/>
</dbReference>
<evidence type="ECO:0000256" key="3">
    <source>
        <dbReference type="ARBA" id="ARBA00022777"/>
    </source>
</evidence>
<feature type="domain" description="Protein kinase" evidence="7">
    <location>
        <begin position="16"/>
        <end position="272"/>
    </location>
</feature>
<evidence type="ECO:0000256" key="2">
    <source>
        <dbReference type="ARBA" id="ARBA00022741"/>
    </source>
</evidence>
<protein>
    <submittedName>
        <fullName evidence="8">Bifunctional serine/threonine-protein kinase/formylglycine-generating enzyme family protein</fullName>
    </submittedName>
</protein>
<evidence type="ECO:0000256" key="6">
    <source>
        <dbReference type="SAM" id="Phobius"/>
    </source>
</evidence>
<dbReference type="Pfam" id="PF00069">
    <property type="entry name" value="Pkinase"/>
    <property type="match status" value="1"/>
</dbReference>
<keyword evidence="2" id="KW-0547">Nucleotide-binding</keyword>
<keyword evidence="6" id="KW-1133">Transmembrane helix</keyword>
<reference evidence="9" key="1">
    <citation type="journal article" date="2019" name="Int. J. Syst. Evol. Microbiol.">
        <title>The Global Catalogue of Microorganisms (GCM) 10K type strain sequencing project: providing services to taxonomists for standard genome sequencing and annotation.</title>
        <authorList>
            <consortium name="The Broad Institute Genomics Platform"/>
            <consortium name="The Broad Institute Genome Sequencing Center for Infectious Disease"/>
            <person name="Wu L."/>
            <person name="Ma J."/>
        </authorList>
    </citation>
    <scope>NUCLEOTIDE SEQUENCE [LARGE SCALE GENOMIC DNA]</scope>
    <source>
        <strain evidence="9">CGMCC 1.13718</strain>
    </source>
</reference>
<dbReference type="InterPro" id="IPR005532">
    <property type="entry name" value="SUMF_dom"/>
</dbReference>
<dbReference type="InterPro" id="IPR000719">
    <property type="entry name" value="Prot_kinase_dom"/>
</dbReference>
<keyword evidence="6" id="KW-0472">Membrane</keyword>